<dbReference type="InterPro" id="IPR013011">
    <property type="entry name" value="PTS_EIIB_2"/>
</dbReference>
<proteinExistence type="predicted"/>
<dbReference type="Pfam" id="PF00874">
    <property type="entry name" value="PRD"/>
    <property type="match status" value="2"/>
</dbReference>
<accession>A0ABQ6YY39</accession>
<evidence type="ECO:0000259" key="5">
    <source>
        <dbReference type="PROSITE" id="PS51094"/>
    </source>
</evidence>
<dbReference type="Gene3D" id="3.40.930.10">
    <property type="entry name" value="Mannitol-specific EII, Chain A"/>
    <property type="match status" value="1"/>
</dbReference>
<gene>
    <name evidence="8" type="ORF">BAU17_11935</name>
</gene>
<dbReference type="SUPFAM" id="SSF63520">
    <property type="entry name" value="PTS-regulatory domain, PRD"/>
    <property type="match status" value="2"/>
</dbReference>
<dbReference type="EMBL" id="MAEL01000045">
    <property type="protein sequence ID" value="KAF1302918.1"/>
    <property type="molecule type" value="Genomic_DNA"/>
</dbReference>
<dbReference type="InterPro" id="IPR036388">
    <property type="entry name" value="WH-like_DNA-bd_sf"/>
</dbReference>
<keyword evidence="9" id="KW-1185">Reference proteome</keyword>
<keyword evidence="3" id="KW-0010">Activator</keyword>
<comment type="caution">
    <text evidence="8">The sequence shown here is derived from an EMBL/GenBank/DDBJ whole genome shotgun (WGS) entry which is preliminary data.</text>
</comment>
<dbReference type="InterPro" id="IPR050661">
    <property type="entry name" value="BglG_antiterminators"/>
</dbReference>
<dbReference type="InterPro" id="IPR036390">
    <property type="entry name" value="WH_DNA-bd_sf"/>
</dbReference>
<dbReference type="InterPro" id="IPR007737">
    <property type="entry name" value="Mga_HTH"/>
</dbReference>
<dbReference type="SMART" id="SM00420">
    <property type="entry name" value="HTH_DEOR"/>
    <property type="match status" value="1"/>
</dbReference>
<dbReference type="InterPro" id="IPR011608">
    <property type="entry name" value="PRD"/>
</dbReference>
<dbReference type="Pfam" id="PF00359">
    <property type="entry name" value="PTS_EIIA_2"/>
    <property type="match status" value="1"/>
</dbReference>
<keyword evidence="4" id="KW-0804">Transcription</keyword>
<dbReference type="InterPro" id="IPR001034">
    <property type="entry name" value="DeoR_HTH"/>
</dbReference>
<evidence type="ECO:0000256" key="1">
    <source>
        <dbReference type="ARBA" id="ARBA00022737"/>
    </source>
</evidence>
<reference evidence="8 9" key="1">
    <citation type="submission" date="2016-06" db="EMBL/GenBank/DDBJ databases">
        <title>Four novel species of enterococci isolated from chicken manure.</title>
        <authorList>
            <person name="Van Tyne D."/>
        </authorList>
    </citation>
    <scope>NUCLEOTIDE SEQUENCE [LARGE SCALE GENOMIC DNA]</scope>
    <source>
        <strain evidence="8 9">CU12B</strain>
    </source>
</reference>
<evidence type="ECO:0000313" key="8">
    <source>
        <dbReference type="EMBL" id="KAF1302918.1"/>
    </source>
</evidence>
<dbReference type="CDD" id="cd05568">
    <property type="entry name" value="PTS_IIB_bgl_like"/>
    <property type="match status" value="1"/>
</dbReference>
<dbReference type="Gene3D" id="1.10.10.10">
    <property type="entry name" value="Winged helix-like DNA-binding domain superfamily/Winged helix DNA-binding domain"/>
    <property type="match status" value="1"/>
</dbReference>
<dbReference type="Proteomes" id="UP000782705">
    <property type="component" value="Unassembled WGS sequence"/>
</dbReference>
<dbReference type="SUPFAM" id="SSF55804">
    <property type="entry name" value="Phoshotransferase/anion transport protein"/>
    <property type="match status" value="1"/>
</dbReference>
<keyword evidence="1" id="KW-0677">Repeat</keyword>
<dbReference type="PROSITE" id="PS51099">
    <property type="entry name" value="PTS_EIIB_TYPE_2"/>
    <property type="match status" value="1"/>
</dbReference>
<evidence type="ECO:0000313" key="9">
    <source>
        <dbReference type="Proteomes" id="UP000782705"/>
    </source>
</evidence>
<evidence type="ECO:0000256" key="4">
    <source>
        <dbReference type="ARBA" id="ARBA00023163"/>
    </source>
</evidence>
<dbReference type="InterPro" id="IPR002178">
    <property type="entry name" value="PTS_EIIA_type-2_dom"/>
</dbReference>
<sequence>MRRGVQVNPLERQQEIIQLLQHTTNHTLTANELAAHLMVSSKTIRNDISQLNKQGDEPIIQSKAGQGFMLIRPSEVSVLPIKEDVRFRLVYHMIEKQAINFFELADLLFVSESTLDRLVRELNAVIEKQDKKLLITRQQNQLFIPGDEEQKRKLFNIFLNREIEINKLSLDKYSNYFTSCDLGELSDCIIHFHREKNIVLNDFSTISFVLHLAVLIERVAMGSILSEEIEAYDKDMSYQIAQELSTELKKIRITIPENELPYIRRLYLGKLPKQPQIEDYYLTEIVEQILESIRHMYKIDFSKDEQFKTYLTMHLSGLYTRGIQKSYLTNPLVEEMKNKFPFIYNISVYAASMIQKQLVISFPDDEIAYIALHFLSASETLRINKKKRVLVVSPYGIASQRIISQKLSKITGFSIEIIQFLSVLEYKASKIKNVDLIVTSEYLEPESDVPIYHYASFLTDHDILEITKLFEQQAKKSTVFERFFKKELFFSQMSFDTREAVIDFLCQQLLDKGYCNEEYHEKVLERELLSSTSYGNYFAIPHAIKRCAEKNAVSICCLDKAIDWGGKKVKLVLLLALKEEREDMFEELFVQLVEMLNEPSFVKKLAKQQTFEAFIYLCQHSMRLNYLQTNN</sequence>
<name>A0ABQ6YY39_9ENTE</name>
<feature type="domain" description="PRD" evidence="7">
    <location>
        <begin position="277"/>
        <end position="384"/>
    </location>
</feature>
<evidence type="ECO:0000256" key="3">
    <source>
        <dbReference type="ARBA" id="ARBA00023159"/>
    </source>
</evidence>
<dbReference type="InterPro" id="IPR016152">
    <property type="entry name" value="PTrfase/Anion_transptr"/>
</dbReference>
<dbReference type="PANTHER" id="PTHR30185:SF12">
    <property type="entry name" value="TRANSCRIPTIONAL REGULATOR MANR"/>
    <property type="match status" value="1"/>
</dbReference>
<keyword evidence="2" id="KW-0805">Transcription regulation</keyword>
<dbReference type="Gene3D" id="3.40.50.2300">
    <property type="match status" value="1"/>
</dbReference>
<organism evidence="8 9">
    <name type="scientific">Candidatus Enterococcus willemsii</name>
    <dbReference type="NCBI Taxonomy" id="1857215"/>
    <lineage>
        <taxon>Bacteria</taxon>
        <taxon>Bacillati</taxon>
        <taxon>Bacillota</taxon>
        <taxon>Bacilli</taxon>
        <taxon>Lactobacillales</taxon>
        <taxon>Enterococcaceae</taxon>
        <taxon>Enterococcus</taxon>
    </lineage>
</organism>
<evidence type="ECO:0000256" key="2">
    <source>
        <dbReference type="ARBA" id="ARBA00023015"/>
    </source>
</evidence>
<dbReference type="Pfam" id="PF08279">
    <property type="entry name" value="HTH_11"/>
    <property type="match status" value="1"/>
</dbReference>
<evidence type="ECO:0000259" key="7">
    <source>
        <dbReference type="PROSITE" id="PS51372"/>
    </source>
</evidence>
<dbReference type="PANTHER" id="PTHR30185">
    <property type="entry name" value="CRYPTIC BETA-GLUCOSIDE BGL OPERON ANTITERMINATOR"/>
    <property type="match status" value="1"/>
</dbReference>
<evidence type="ECO:0000259" key="6">
    <source>
        <dbReference type="PROSITE" id="PS51099"/>
    </source>
</evidence>
<dbReference type="SUPFAM" id="SSF46785">
    <property type="entry name" value="Winged helix' DNA-binding domain"/>
    <property type="match status" value="1"/>
</dbReference>
<dbReference type="CDD" id="cd00211">
    <property type="entry name" value="PTS_IIA_fru"/>
    <property type="match status" value="1"/>
</dbReference>
<dbReference type="InterPro" id="IPR036634">
    <property type="entry name" value="PRD_sf"/>
</dbReference>
<dbReference type="InterPro" id="IPR013196">
    <property type="entry name" value="HTH_11"/>
</dbReference>
<dbReference type="Gene3D" id="1.10.1790.10">
    <property type="entry name" value="PRD domain"/>
    <property type="match status" value="2"/>
</dbReference>
<protein>
    <submittedName>
        <fullName evidence="8">Transcriptional antiterminator</fullName>
    </submittedName>
</protein>
<feature type="domain" description="PTS EIIB type-2" evidence="6">
    <location>
        <begin position="387"/>
        <end position="478"/>
    </location>
</feature>
<feature type="domain" description="PTS EIIA type-2" evidence="5">
    <location>
        <begin position="482"/>
        <end position="621"/>
    </location>
</feature>
<dbReference type="Pfam" id="PF05043">
    <property type="entry name" value="Mga"/>
    <property type="match status" value="1"/>
</dbReference>
<dbReference type="PROSITE" id="PS51372">
    <property type="entry name" value="PRD_2"/>
    <property type="match status" value="1"/>
</dbReference>
<dbReference type="PROSITE" id="PS51094">
    <property type="entry name" value="PTS_EIIA_TYPE_2"/>
    <property type="match status" value="1"/>
</dbReference>